<evidence type="ECO:0000313" key="2">
    <source>
        <dbReference type="Proteomes" id="UP000004994"/>
    </source>
</evidence>
<dbReference type="InParanoid" id="A0A3Q7EVA0"/>
<sequence>MAREAVDDSSEDKFVSLFDFEKEYEKLSSEFSHNSNCVSRCLKKQLKDKTIENWLQKLNLWPMKLMTYWEDVKMRKLNSSNLDLCFYHPGIINFHHKIVKMMKDIMEKLDAIAEERSKFHLPENIIERQATSTHETGVTTN</sequence>
<evidence type="ECO:0000313" key="1">
    <source>
        <dbReference type="EnsemblPlants" id="Solyc02g014250.2.1"/>
    </source>
</evidence>
<reference evidence="1" key="1">
    <citation type="journal article" date="2012" name="Nature">
        <title>The tomato genome sequence provides insights into fleshy fruit evolution.</title>
        <authorList>
            <consortium name="Tomato Genome Consortium"/>
        </authorList>
    </citation>
    <scope>NUCLEOTIDE SEQUENCE [LARGE SCALE GENOMIC DNA]</scope>
    <source>
        <strain evidence="1">cv. Heinz 1706</strain>
    </source>
</reference>
<organism evidence="1">
    <name type="scientific">Solanum lycopersicum</name>
    <name type="common">Tomato</name>
    <name type="synonym">Lycopersicon esculentum</name>
    <dbReference type="NCBI Taxonomy" id="4081"/>
    <lineage>
        <taxon>Eukaryota</taxon>
        <taxon>Viridiplantae</taxon>
        <taxon>Streptophyta</taxon>
        <taxon>Embryophyta</taxon>
        <taxon>Tracheophyta</taxon>
        <taxon>Spermatophyta</taxon>
        <taxon>Magnoliopsida</taxon>
        <taxon>eudicotyledons</taxon>
        <taxon>Gunneridae</taxon>
        <taxon>Pentapetalae</taxon>
        <taxon>asterids</taxon>
        <taxon>lamiids</taxon>
        <taxon>Solanales</taxon>
        <taxon>Solanaceae</taxon>
        <taxon>Solanoideae</taxon>
        <taxon>Solaneae</taxon>
        <taxon>Solanum</taxon>
        <taxon>Solanum subgen. Lycopersicon</taxon>
    </lineage>
</organism>
<accession>A0A3Q7EVA0</accession>
<dbReference type="AlphaFoldDB" id="A0A3Q7EVA0"/>
<dbReference type="PaxDb" id="4081-Solyc02g014250.1.1"/>
<dbReference type="OMA" id="ETGSMLT"/>
<dbReference type="Proteomes" id="UP000004994">
    <property type="component" value="Chromosome 2"/>
</dbReference>
<reference evidence="1" key="2">
    <citation type="submission" date="2019-01" db="UniProtKB">
        <authorList>
            <consortium name="EnsemblPlants"/>
        </authorList>
    </citation>
    <scope>IDENTIFICATION</scope>
    <source>
        <strain evidence="1">cv. Heinz 1706</strain>
    </source>
</reference>
<protein>
    <submittedName>
        <fullName evidence="1">Uncharacterized protein</fullName>
    </submittedName>
</protein>
<dbReference type="Gramene" id="Solyc02g014250.2.1">
    <property type="protein sequence ID" value="Solyc02g014250.2.1"/>
    <property type="gene ID" value="Solyc02g014250.2"/>
</dbReference>
<proteinExistence type="predicted"/>
<keyword evidence="2" id="KW-1185">Reference proteome</keyword>
<name>A0A3Q7EVA0_SOLLC</name>
<dbReference type="EnsemblPlants" id="Solyc02g014250.2.1">
    <property type="protein sequence ID" value="Solyc02g014250.2.1"/>
    <property type="gene ID" value="Solyc02g014250.2"/>
</dbReference>